<evidence type="ECO:0000256" key="4">
    <source>
        <dbReference type="SAM" id="MobiDB-lite"/>
    </source>
</evidence>
<proteinExistence type="predicted"/>
<organism evidence="5 6">
    <name type="scientific">Naegleria lovaniensis</name>
    <name type="common">Amoeba</name>
    <dbReference type="NCBI Taxonomy" id="51637"/>
    <lineage>
        <taxon>Eukaryota</taxon>
        <taxon>Discoba</taxon>
        <taxon>Heterolobosea</taxon>
        <taxon>Tetramitia</taxon>
        <taxon>Eutetramitia</taxon>
        <taxon>Vahlkampfiidae</taxon>
        <taxon>Naegleria</taxon>
    </lineage>
</organism>
<evidence type="ECO:0000313" key="5">
    <source>
        <dbReference type="EMBL" id="KAG2387541.1"/>
    </source>
</evidence>
<dbReference type="SUPFAM" id="SSF48452">
    <property type="entry name" value="TPR-like"/>
    <property type="match status" value="3"/>
</dbReference>
<name>A0AA88GSG9_NAELO</name>
<keyword evidence="1" id="KW-0677">Repeat</keyword>
<dbReference type="AlphaFoldDB" id="A0AA88GSG9"/>
<protein>
    <submittedName>
        <fullName evidence="5">Uncharacterized protein</fullName>
    </submittedName>
</protein>
<sequence>MLKPRCIESFARKIFKLQLGPCLNRTTTTSSQQFFFLGNVSFRNHEPHHREFHKCIVSYQTEEKSPELETDDLRTQLVEALDQQSHALATTISSKLIQRLTTMSSERSLSAQDKEILVFAYLARGWIQNSIEDLSKSIELNPLLFNGYYFRARIYLTLNQMDKAFQDIETCLSLNPDCTEAYLTRAFIYEQGQDYEKAIEDYERAIHIHPPARQDPQILDRLAGLYWRVARASLDVNMDQWHTNLEKSNQLCMETIEILTNRIENHSDTNTVGSLGHGSHLGVVALEKCHRIRLCSNIASNYVGMNQYQQALQYYTTAIKFIREMEQENDLSTTKLFATYQAYMNRGFLLMQYFKKYDLALKDFKKAFDIADSSRADDKTPQWETQKYQIYVANSELAMVHLNMNEIDKACEYMLRAEIALLEICKSRATTTTTDSPVNDTNESNTENKNSQQKSHIPLEMHYIADIICILEGDYENALKLLNIYIDELNLQEHLEIIYANRADAKIKLGKYHEAIQDCNSSLELDPNFYAAFFNRGEAYFRLHELDKAKRDFDLALEKAPFLKQELLNLWPTFDEYQLSNTQND</sequence>
<dbReference type="SMART" id="SM00028">
    <property type="entry name" value="TPR"/>
    <property type="match status" value="6"/>
</dbReference>
<keyword evidence="6" id="KW-1185">Reference proteome</keyword>
<dbReference type="PROSITE" id="PS50005">
    <property type="entry name" value="TPR"/>
    <property type="match status" value="4"/>
</dbReference>
<dbReference type="EMBL" id="PYSW02000012">
    <property type="protein sequence ID" value="KAG2387541.1"/>
    <property type="molecule type" value="Genomic_DNA"/>
</dbReference>
<evidence type="ECO:0000313" key="6">
    <source>
        <dbReference type="Proteomes" id="UP000816034"/>
    </source>
</evidence>
<dbReference type="InterPro" id="IPR019734">
    <property type="entry name" value="TPR_rpt"/>
</dbReference>
<feature type="repeat" description="TPR" evidence="3">
    <location>
        <begin position="145"/>
        <end position="178"/>
    </location>
</feature>
<feature type="repeat" description="TPR" evidence="3">
    <location>
        <begin position="530"/>
        <end position="563"/>
    </location>
</feature>
<dbReference type="InterPro" id="IPR050498">
    <property type="entry name" value="Ycf3"/>
</dbReference>
<comment type="caution">
    <text evidence="5">The sequence shown here is derived from an EMBL/GenBank/DDBJ whole genome shotgun (WGS) entry which is preliminary data.</text>
</comment>
<keyword evidence="2 3" id="KW-0802">TPR repeat</keyword>
<feature type="region of interest" description="Disordered" evidence="4">
    <location>
        <begin position="431"/>
        <end position="454"/>
    </location>
</feature>
<dbReference type="InterPro" id="IPR011990">
    <property type="entry name" value="TPR-like_helical_dom_sf"/>
</dbReference>
<evidence type="ECO:0000256" key="1">
    <source>
        <dbReference type="ARBA" id="ARBA00022737"/>
    </source>
</evidence>
<dbReference type="Proteomes" id="UP000816034">
    <property type="component" value="Unassembled WGS sequence"/>
</dbReference>
<feature type="compositionally biased region" description="Polar residues" evidence="4">
    <location>
        <begin position="435"/>
        <end position="454"/>
    </location>
</feature>
<dbReference type="RefSeq" id="XP_044551533.1">
    <property type="nucleotide sequence ID" value="XM_044686994.1"/>
</dbReference>
<gene>
    <name evidence="5" type="ORF">C9374_001135</name>
</gene>
<feature type="repeat" description="TPR" evidence="3">
    <location>
        <begin position="179"/>
        <end position="212"/>
    </location>
</feature>
<dbReference type="PROSITE" id="PS50293">
    <property type="entry name" value="TPR_REGION"/>
    <property type="match status" value="1"/>
</dbReference>
<feature type="repeat" description="TPR" evidence="3">
    <location>
        <begin position="496"/>
        <end position="529"/>
    </location>
</feature>
<accession>A0AA88GSG9</accession>
<dbReference type="Pfam" id="PF13371">
    <property type="entry name" value="TPR_9"/>
    <property type="match status" value="1"/>
</dbReference>
<dbReference type="Pfam" id="PF13181">
    <property type="entry name" value="TPR_8"/>
    <property type="match status" value="1"/>
</dbReference>
<dbReference type="PANTHER" id="PTHR44858:SF1">
    <property type="entry name" value="UDP-N-ACETYLGLUCOSAMINE--PEPTIDE N-ACETYLGLUCOSAMINYLTRANSFERASE SPINDLY-RELATED"/>
    <property type="match status" value="1"/>
</dbReference>
<evidence type="ECO:0000256" key="2">
    <source>
        <dbReference type="ARBA" id="ARBA00022803"/>
    </source>
</evidence>
<dbReference type="GeneID" id="68093591"/>
<reference evidence="5 6" key="1">
    <citation type="journal article" date="2018" name="BMC Genomics">
        <title>The genome of Naegleria lovaniensis, the basis for a comparative approach to unravel pathogenicity factors of the human pathogenic amoeba N. fowleri.</title>
        <authorList>
            <person name="Liechti N."/>
            <person name="Schurch N."/>
            <person name="Bruggmann R."/>
            <person name="Wittwer M."/>
        </authorList>
    </citation>
    <scope>NUCLEOTIDE SEQUENCE [LARGE SCALE GENOMIC DNA]</scope>
    <source>
        <strain evidence="5 6">ATCC 30569</strain>
    </source>
</reference>
<evidence type="ECO:0000256" key="3">
    <source>
        <dbReference type="PROSITE-ProRule" id="PRU00339"/>
    </source>
</evidence>
<dbReference type="PANTHER" id="PTHR44858">
    <property type="entry name" value="TETRATRICOPEPTIDE REPEAT PROTEIN 6"/>
    <property type="match status" value="1"/>
</dbReference>
<dbReference type="Pfam" id="PF00515">
    <property type="entry name" value="TPR_1"/>
    <property type="match status" value="1"/>
</dbReference>
<dbReference type="Gene3D" id="1.25.40.10">
    <property type="entry name" value="Tetratricopeptide repeat domain"/>
    <property type="match status" value="3"/>
</dbReference>